<dbReference type="EMBL" id="MT354570">
    <property type="protein sequence ID" value="QMP84075.1"/>
    <property type="molecule type" value="Genomic_DNA"/>
</dbReference>
<organism evidence="1 2">
    <name type="scientific">Pseudomonas phage phiB1_1</name>
    <dbReference type="NCBI Taxonomy" id="2755402"/>
    <lineage>
        <taxon>Viruses</taxon>
        <taxon>Duplodnaviria</taxon>
        <taxon>Heunggongvirae</taxon>
        <taxon>Uroviricota</taxon>
        <taxon>Caudoviricetes</taxon>
        <taxon>Autographivirales</taxon>
        <taxon>Autoscriptoviridae</taxon>
        <taxon>Krylovirinae</taxon>
        <taxon>Torinorumvirus</taxon>
        <taxon>Torinorumvirus B11</taxon>
    </lineage>
</organism>
<dbReference type="Proteomes" id="UP000515318">
    <property type="component" value="Segment"/>
</dbReference>
<keyword evidence="2" id="KW-1185">Reference proteome</keyword>
<evidence type="ECO:0000313" key="1">
    <source>
        <dbReference type="EMBL" id="QMP84075.1"/>
    </source>
</evidence>
<evidence type="ECO:0000313" key="2">
    <source>
        <dbReference type="Proteomes" id="UP000515318"/>
    </source>
</evidence>
<gene>
    <name evidence="1" type="ORF">phiB1_1_48</name>
</gene>
<name>A0A7D7FAL2_9CAUD</name>
<accession>A0A7D7FAL2</accession>
<proteinExistence type="predicted"/>
<reference evidence="1 2" key="1">
    <citation type="submission" date="2020-04" db="EMBL/GenBank/DDBJ databases">
        <authorList>
            <person name="Martino G."/>
            <person name="Holtappels D."/>
            <person name="Wagemans J."/>
            <person name="Lavigne R."/>
            <person name="Turina M."/>
            <person name="Ciuffo M."/>
        </authorList>
    </citation>
    <scope>NUCLEOTIDE SEQUENCE [LARGE SCALE GENOMIC DNA]</scope>
</reference>
<protein>
    <submittedName>
        <fullName evidence="1">Uncharacterized protein</fullName>
    </submittedName>
</protein>
<sequence length="111" mass="12101">MRVWVITVAVLLALLLGAGWYGSAQHTRAVAAESRADGLDAKLTASVALTKRIQQGVQRVERERDQAQKGLAKVLADNKEWADSPVPEPVRDELCKRIRCAGVQPVSTPSR</sequence>